<comment type="similarity">
    <text evidence="1">Belongs to the isochorismatase family.</text>
</comment>
<evidence type="ECO:0000313" key="11">
    <source>
        <dbReference type="Proteomes" id="UP001458880"/>
    </source>
</evidence>
<dbReference type="CDD" id="cd00051">
    <property type="entry name" value="EFh"/>
    <property type="match status" value="1"/>
</dbReference>
<keyword evidence="4" id="KW-0378">Hydrolase</keyword>
<comment type="pathway">
    <text evidence="6">Cofactor biosynthesis; nicotinate biosynthesis; nicotinate from nicotinamide: step 1/1.</text>
</comment>
<keyword evidence="2" id="KW-0662">Pyridine nucleotide biosynthesis</keyword>
<comment type="caution">
    <text evidence="10">The sequence shown here is derived from an EMBL/GenBank/DDBJ whole genome shotgun (WGS) entry which is preliminary data.</text>
</comment>
<accession>A0AAW1MMI6</accession>
<dbReference type="Gene3D" id="1.10.238.10">
    <property type="entry name" value="EF-hand"/>
    <property type="match status" value="1"/>
</dbReference>
<dbReference type="InterPro" id="IPR036380">
    <property type="entry name" value="Isochorismatase-like_sf"/>
</dbReference>
<keyword evidence="11" id="KW-1185">Reference proteome</keyword>
<dbReference type="SUPFAM" id="SSF47473">
    <property type="entry name" value="EF-hand"/>
    <property type="match status" value="1"/>
</dbReference>
<evidence type="ECO:0000256" key="3">
    <source>
        <dbReference type="ARBA" id="ARBA00022723"/>
    </source>
</evidence>
<dbReference type="Gene3D" id="3.40.50.850">
    <property type="entry name" value="Isochorismatase-like"/>
    <property type="match status" value="1"/>
</dbReference>
<feature type="domain" description="EF-hand" evidence="9">
    <location>
        <begin position="39"/>
        <end position="74"/>
    </location>
</feature>
<dbReference type="InterPro" id="IPR018247">
    <property type="entry name" value="EF_Hand_1_Ca_BS"/>
</dbReference>
<dbReference type="EC" id="3.5.1.19" evidence="7"/>
<dbReference type="Proteomes" id="UP001458880">
    <property type="component" value="Unassembled WGS sequence"/>
</dbReference>
<dbReference type="InterPro" id="IPR011992">
    <property type="entry name" value="EF-hand-dom_pair"/>
</dbReference>
<proteinExistence type="inferred from homology"/>
<gene>
    <name evidence="10" type="ORF">QE152_g5721</name>
</gene>
<evidence type="ECO:0000256" key="6">
    <source>
        <dbReference type="ARBA" id="ARBA00037900"/>
    </source>
</evidence>
<dbReference type="InterPro" id="IPR052347">
    <property type="entry name" value="Isochorismatase_Nicotinamidase"/>
</dbReference>
<dbReference type="PROSITE" id="PS00018">
    <property type="entry name" value="EF_HAND_1"/>
    <property type="match status" value="2"/>
</dbReference>
<dbReference type="InterPro" id="IPR000868">
    <property type="entry name" value="Isochorismatase-like_dom"/>
</dbReference>
<evidence type="ECO:0000256" key="7">
    <source>
        <dbReference type="ARBA" id="ARBA00039017"/>
    </source>
</evidence>
<evidence type="ECO:0000313" key="10">
    <source>
        <dbReference type="EMBL" id="KAK9746999.1"/>
    </source>
</evidence>
<dbReference type="EMBL" id="JASPKY010000035">
    <property type="protein sequence ID" value="KAK9746999.1"/>
    <property type="molecule type" value="Genomic_DNA"/>
</dbReference>
<protein>
    <recommendedName>
        <fullName evidence="7">nicotinamidase</fullName>
        <ecNumber evidence="7">3.5.1.19</ecNumber>
    </recommendedName>
    <alternativeName>
        <fullName evidence="8">Nicotinamide deamidase</fullName>
    </alternativeName>
</protein>
<dbReference type="PANTHER" id="PTHR11080">
    <property type="entry name" value="PYRAZINAMIDASE/NICOTINAMIDASE"/>
    <property type="match status" value="1"/>
</dbReference>
<dbReference type="PANTHER" id="PTHR11080:SF2">
    <property type="entry name" value="LD05707P"/>
    <property type="match status" value="1"/>
</dbReference>
<organism evidence="10 11">
    <name type="scientific">Popillia japonica</name>
    <name type="common">Japanese beetle</name>
    <dbReference type="NCBI Taxonomy" id="7064"/>
    <lineage>
        <taxon>Eukaryota</taxon>
        <taxon>Metazoa</taxon>
        <taxon>Ecdysozoa</taxon>
        <taxon>Arthropoda</taxon>
        <taxon>Hexapoda</taxon>
        <taxon>Insecta</taxon>
        <taxon>Pterygota</taxon>
        <taxon>Neoptera</taxon>
        <taxon>Endopterygota</taxon>
        <taxon>Coleoptera</taxon>
        <taxon>Polyphaga</taxon>
        <taxon>Scarabaeiformia</taxon>
        <taxon>Scarabaeidae</taxon>
        <taxon>Rutelinae</taxon>
        <taxon>Popillia</taxon>
    </lineage>
</organism>
<evidence type="ECO:0000256" key="4">
    <source>
        <dbReference type="ARBA" id="ARBA00022801"/>
    </source>
</evidence>
<dbReference type="GO" id="GO:0019363">
    <property type="term" value="P:pyridine nucleotide biosynthetic process"/>
    <property type="evidence" value="ECO:0007669"/>
    <property type="project" value="UniProtKB-KW"/>
</dbReference>
<evidence type="ECO:0000259" key="9">
    <source>
        <dbReference type="PROSITE" id="PS50222"/>
    </source>
</evidence>
<evidence type="ECO:0000256" key="2">
    <source>
        <dbReference type="ARBA" id="ARBA00022642"/>
    </source>
</evidence>
<keyword evidence="3" id="KW-0479">Metal-binding</keyword>
<sequence>MDLSFDFYDADGDGKLNFDDFCSICDAVFKTDTGESYVVDEIKLEQIFNVFDIDKDGFINRSEFDLCCKNWINVQFNPVSVLIIANVQNDHTNGEIGVTNSAGIPIGHEVVFPINSLLDTVDFRATFYVMDWHPSDHISFFDNLPLRELHASSPSTIETAQLYDEVIFAGPPVKRQQLRPRNCVQQTWGAELHPDLRFTENGVKIYKGIHSEIESYSAFWDNDRLCDTTLYTELRQRDVTDVYICGLTYEVCVRETALDALNLGYRTILIDDCILGRDVHSTEVTKQYLLEHNAAIVNTNKVKGMVEGRDRRPELGYYLALRWRRQSTGNICAQSSVFDVHI</sequence>
<dbReference type="PROSITE" id="PS50222">
    <property type="entry name" value="EF_HAND_2"/>
    <property type="match status" value="2"/>
</dbReference>
<dbReference type="Pfam" id="PF00036">
    <property type="entry name" value="EF-hand_1"/>
    <property type="match status" value="1"/>
</dbReference>
<dbReference type="SUPFAM" id="SSF52499">
    <property type="entry name" value="Isochorismatase-like hydrolases"/>
    <property type="match status" value="1"/>
</dbReference>
<dbReference type="GO" id="GO:0008936">
    <property type="term" value="F:nicotinamidase activity"/>
    <property type="evidence" value="ECO:0007669"/>
    <property type="project" value="UniProtKB-EC"/>
</dbReference>
<dbReference type="Pfam" id="PF00857">
    <property type="entry name" value="Isochorismatase"/>
    <property type="match status" value="1"/>
</dbReference>
<dbReference type="AlphaFoldDB" id="A0AAW1MMI6"/>
<evidence type="ECO:0000256" key="5">
    <source>
        <dbReference type="ARBA" id="ARBA00022837"/>
    </source>
</evidence>
<dbReference type="SMART" id="SM00054">
    <property type="entry name" value="EFh"/>
    <property type="match status" value="2"/>
</dbReference>
<feature type="domain" description="EF-hand" evidence="9">
    <location>
        <begin position="1"/>
        <end position="31"/>
    </location>
</feature>
<evidence type="ECO:0000256" key="8">
    <source>
        <dbReference type="ARBA" id="ARBA00043224"/>
    </source>
</evidence>
<dbReference type="InterPro" id="IPR002048">
    <property type="entry name" value="EF_hand_dom"/>
</dbReference>
<evidence type="ECO:0000256" key="1">
    <source>
        <dbReference type="ARBA" id="ARBA00006336"/>
    </source>
</evidence>
<reference evidence="10 11" key="1">
    <citation type="journal article" date="2024" name="BMC Genomics">
        <title>De novo assembly and annotation of Popillia japonica's genome with initial clues to its potential as an invasive pest.</title>
        <authorList>
            <person name="Cucini C."/>
            <person name="Boschi S."/>
            <person name="Funari R."/>
            <person name="Cardaioli E."/>
            <person name="Iannotti N."/>
            <person name="Marturano G."/>
            <person name="Paoli F."/>
            <person name="Bruttini M."/>
            <person name="Carapelli A."/>
            <person name="Frati F."/>
            <person name="Nardi F."/>
        </authorList>
    </citation>
    <scope>NUCLEOTIDE SEQUENCE [LARGE SCALE GENOMIC DNA]</scope>
    <source>
        <strain evidence="10">DMR45628</strain>
    </source>
</reference>
<keyword evidence="5" id="KW-0106">Calcium</keyword>
<dbReference type="GO" id="GO:0005509">
    <property type="term" value="F:calcium ion binding"/>
    <property type="evidence" value="ECO:0007669"/>
    <property type="project" value="InterPro"/>
</dbReference>
<name>A0AAW1MMI6_POPJA</name>